<evidence type="ECO:0000313" key="11">
    <source>
        <dbReference type="Proteomes" id="UP000005234"/>
    </source>
</evidence>
<dbReference type="PANTHER" id="PTHR30572">
    <property type="entry name" value="MEMBRANE COMPONENT OF TRANSPORTER-RELATED"/>
    <property type="match status" value="1"/>
</dbReference>
<keyword evidence="2" id="KW-1003">Cell membrane</keyword>
<dbReference type="HOGENOM" id="CLU_056182_0_0_6"/>
<dbReference type="PANTHER" id="PTHR30572:SF4">
    <property type="entry name" value="ABC TRANSPORTER PERMEASE YTRF"/>
    <property type="match status" value="1"/>
</dbReference>
<feature type="transmembrane region" description="Helical" evidence="7">
    <location>
        <begin position="381"/>
        <end position="401"/>
    </location>
</feature>
<dbReference type="Proteomes" id="UP000005234">
    <property type="component" value="Chromosome"/>
</dbReference>
<dbReference type="OrthoDB" id="9770036at2"/>
<dbReference type="InterPro" id="IPR003838">
    <property type="entry name" value="ABC3_permease_C"/>
</dbReference>
<feature type="domain" description="MacB-like periplasmic core" evidence="9">
    <location>
        <begin position="26"/>
        <end position="245"/>
    </location>
</feature>
<evidence type="ECO:0000256" key="2">
    <source>
        <dbReference type="ARBA" id="ARBA00022475"/>
    </source>
</evidence>
<evidence type="ECO:0000256" key="5">
    <source>
        <dbReference type="ARBA" id="ARBA00023136"/>
    </source>
</evidence>
<dbReference type="Pfam" id="PF02687">
    <property type="entry name" value="FtsX"/>
    <property type="match status" value="1"/>
</dbReference>
<evidence type="ECO:0000313" key="10">
    <source>
        <dbReference type="EMBL" id="AFC84952.1"/>
    </source>
</evidence>
<evidence type="ECO:0000259" key="9">
    <source>
        <dbReference type="Pfam" id="PF12704"/>
    </source>
</evidence>
<sequence>MRLPPVLAALRWHKAGAMLIALQIALTLAIVSNALFIIEQRSLHRERPSGLKENDLLLVSQMFAGPQALAGDARQLEPMHRADLAALRQLPGVKAAGEVNTLPLLGSGWNTGVSLKPDADDNTVHVAEYLMDEAALPTLGLKLLAGRNFTQADLLDSPRVMRGDVPQIMVTKALAQHFFPAGAVGHQLYLSGSRRPSTIIGVVERLQNPAAQGWGDNFAWNSIVVPQRMDGTMSTYVIRARPGQMPALYQMIPKQLLAVDRLRVMNIRGSGNVVAYSALRAQAYKSDRGMATLMAVICTILLTVTAGGVVGLTSFWVGQRRRQIGVRRALGARRRDILAYFLSENLLISGVGAVLGMGLSLLLNRALMHWFELPRMPPSSMLLGLVLIEMVSVAAVLMPALKASRIAPSSAIREA</sequence>
<dbReference type="InterPro" id="IPR025857">
    <property type="entry name" value="MacB_PCD"/>
</dbReference>
<evidence type="ECO:0000256" key="3">
    <source>
        <dbReference type="ARBA" id="ARBA00022692"/>
    </source>
</evidence>
<evidence type="ECO:0000256" key="6">
    <source>
        <dbReference type="ARBA" id="ARBA00038076"/>
    </source>
</evidence>
<accession>H8L4B9</accession>
<feature type="transmembrane region" description="Helical" evidence="7">
    <location>
        <begin position="337"/>
        <end position="361"/>
    </location>
</feature>
<dbReference type="InterPro" id="IPR050250">
    <property type="entry name" value="Macrolide_Exporter_MacB"/>
</dbReference>
<dbReference type="EMBL" id="CP003350">
    <property type="protein sequence ID" value="AFC84952.1"/>
    <property type="molecule type" value="Genomic_DNA"/>
</dbReference>
<keyword evidence="3 7" id="KW-0812">Transmembrane</keyword>
<keyword evidence="4 7" id="KW-1133">Transmembrane helix</keyword>
<evidence type="ECO:0000259" key="8">
    <source>
        <dbReference type="Pfam" id="PF02687"/>
    </source>
</evidence>
<proteinExistence type="inferred from homology"/>
<dbReference type="KEGG" id="fau:Fraau_0465"/>
<feature type="transmembrane region" description="Helical" evidence="7">
    <location>
        <begin position="290"/>
        <end position="317"/>
    </location>
</feature>
<feature type="domain" description="ABC3 transporter permease C-terminal" evidence="8">
    <location>
        <begin position="296"/>
        <end position="408"/>
    </location>
</feature>
<keyword evidence="5 7" id="KW-0472">Membrane</keyword>
<evidence type="ECO:0000256" key="7">
    <source>
        <dbReference type="SAM" id="Phobius"/>
    </source>
</evidence>
<comment type="similarity">
    <text evidence="6">Belongs to the ABC-4 integral membrane protein family.</text>
</comment>
<dbReference type="GO" id="GO:0022857">
    <property type="term" value="F:transmembrane transporter activity"/>
    <property type="evidence" value="ECO:0007669"/>
    <property type="project" value="TreeGrafter"/>
</dbReference>
<keyword evidence="11" id="KW-1185">Reference proteome</keyword>
<dbReference type="Pfam" id="PF12704">
    <property type="entry name" value="MacB_PCD"/>
    <property type="match status" value="1"/>
</dbReference>
<evidence type="ECO:0000256" key="1">
    <source>
        <dbReference type="ARBA" id="ARBA00004651"/>
    </source>
</evidence>
<protein>
    <submittedName>
        <fullName evidence="10">ABC-type antimicrobial peptide transport system, permease component</fullName>
    </submittedName>
</protein>
<name>H8L4B9_FRAAD</name>
<dbReference type="eggNOG" id="COG0577">
    <property type="taxonomic scope" value="Bacteria"/>
</dbReference>
<dbReference type="RefSeq" id="WP_014401958.1">
    <property type="nucleotide sequence ID" value="NC_017033.1"/>
</dbReference>
<reference evidence="10" key="1">
    <citation type="submission" date="2012-02" db="EMBL/GenBank/DDBJ databases">
        <title>The complete genome of Frateuria aurantia DSM 6220.</title>
        <authorList>
            <consortium name="US DOE Joint Genome Institute (JGI-PGF)"/>
            <person name="Lucas S."/>
            <person name="Copeland A."/>
            <person name="Lapidus A."/>
            <person name="Glavina del Rio T."/>
            <person name="Dalin E."/>
            <person name="Tice H."/>
            <person name="Bruce D."/>
            <person name="Goodwin L."/>
            <person name="Pitluck S."/>
            <person name="Peters L."/>
            <person name="Ovchinnikova G."/>
            <person name="Teshima H."/>
            <person name="Kyrpides N."/>
            <person name="Mavromatis K."/>
            <person name="Ivanova N."/>
            <person name="Brettin T."/>
            <person name="Detter J.C."/>
            <person name="Han C."/>
            <person name="Larimer F."/>
            <person name="Land M."/>
            <person name="Hauser L."/>
            <person name="Markowitz V."/>
            <person name="Cheng J.-F."/>
            <person name="Hugenholtz P."/>
            <person name="Woyke T."/>
            <person name="Wu D."/>
            <person name="Brambilla E."/>
            <person name="Klenk H.-P."/>
            <person name="Eisen J.A."/>
        </authorList>
    </citation>
    <scope>NUCLEOTIDE SEQUENCE</scope>
    <source>
        <strain evidence="10">DSM 6220</strain>
    </source>
</reference>
<gene>
    <name evidence="10" type="ordered locus">Fraau_0465</name>
</gene>
<comment type="subcellular location">
    <subcellularLocation>
        <location evidence="1">Cell membrane</location>
        <topology evidence="1">Multi-pass membrane protein</topology>
    </subcellularLocation>
</comment>
<dbReference type="AlphaFoldDB" id="H8L4B9"/>
<evidence type="ECO:0000256" key="4">
    <source>
        <dbReference type="ARBA" id="ARBA00022989"/>
    </source>
</evidence>
<dbReference type="STRING" id="767434.Fraau_0465"/>
<organism evidence="10 11">
    <name type="scientific">Frateuria aurantia (strain ATCC 33424 / DSM 6220 / KCTC 2777 / LMG 1558 / NBRC 3245 / NCIMB 13370)</name>
    <name type="common">Acetobacter aurantius</name>
    <dbReference type="NCBI Taxonomy" id="767434"/>
    <lineage>
        <taxon>Bacteria</taxon>
        <taxon>Pseudomonadati</taxon>
        <taxon>Pseudomonadota</taxon>
        <taxon>Gammaproteobacteria</taxon>
        <taxon>Lysobacterales</taxon>
        <taxon>Rhodanobacteraceae</taxon>
        <taxon>Frateuria</taxon>
    </lineage>
</organism>
<dbReference type="GO" id="GO:0005886">
    <property type="term" value="C:plasma membrane"/>
    <property type="evidence" value="ECO:0007669"/>
    <property type="project" value="UniProtKB-SubCell"/>
</dbReference>